<organism evidence="1 2">
    <name type="scientific">Ridgeia piscesae</name>
    <name type="common">Tubeworm</name>
    <dbReference type="NCBI Taxonomy" id="27915"/>
    <lineage>
        <taxon>Eukaryota</taxon>
        <taxon>Metazoa</taxon>
        <taxon>Spiralia</taxon>
        <taxon>Lophotrochozoa</taxon>
        <taxon>Annelida</taxon>
        <taxon>Polychaeta</taxon>
        <taxon>Sedentaria</taxon>
        <taxon>Canalipalpata</taxon>
        <taxon>Sabellida</taxon>
        <taxon>Siboglinidae</taxon>
        <taxon>Ridgeia</taxon>
    </lineage>
</organism>
<name>A0AAD9L0D3_RIDPI</name>
<gene>
    <name evidence="1" type="ORF">NP493_430g01002</name>
</gene>
<protein>
    <submittedName>
        <fullName evidence="1">Uncharacterized protein</fullName>
    </submittedName>
</protein>
<dbReference type="AlphaFoldDB" id="A0AAD9L0D3"/>
<evidence type="ECO:0000313" key="1">
    <source>
        <dbReference type="EMBL" id="KAK2180704.1"/>
    </source>
</evidence>
<accession>A0AAD9L0D3</accession>
<dbReference type="Proteomes" id="UP001209878">
    <property type="component" value="Unassembled WGS sequence"/>
</dbReference>
<dbReference type="EMBL" id="JAODUO010000430">
    <property type="protein sequence ID" value="KAK2180704.1"/>
    <property type="molecule type" value="Genomic_DNA"/>
</dbReference>
<keyword evidence="2" id="KW-1185">Reference proteome</keyword>
<comment type="caution">
    <text evidence="1">The sequence shown here is derived from an EMBL/GenBank/DDBJ whole genome shotgun (WGS) entry which is preliminary data.</text>
</comment>
<sequence>MFEMKIARRFRAFFVRVGYTARYTAARERAPLVGLRAQIRCKTYVPRRVHCGFENAADVMERVRKDLAVRGGVVLHAETVALPEWMTKKELQEKGDRTFFDGEWYFVPDQDGNEMGPFRHTLLYAVRIYFDAVTTPISQRSSLYQLYKYRCCSCSIS</sequence>
<evidence type="ECO:0000313" key="2">
    <source>
        <dbReference type="Proteomes" id="UP001209878"/>
    </source>
</evidence>
<proteinExistence type="predicted"/>
<reference evidence="1" key="1">
    <citation type="journal article" date="2023" name="Mol. Biol. Evol.">
        <title>Third-Generation Sequencing Reveals the Adaptive Role of the Epigenome in Three Deep-Sea Polychaetes.</title>
        <authorList>
            <person name="Perez M."/>
            <person name="Aroh O."/>
            <person name="Sun Y."/>
            <person name="Lan Y."/>
            <person name="Juniper S.K."/>
            <person name="Young C.R."/>
            <person name="Angers B."/>
            <person name="Qian P.Y."/>
        </authorList>
    </citation>
    <scope>NUCLEOTIDE SEQUENCE</scope>
    <source>
        <strain evidence="1">R07B-5</strain>
    </source>
</reference>